<organism evidence="2 3">
    <name type="scientific">Serendipita vermifera MAFF 305830</name>
    <dbReference type="NCBI Taxonomy" id="933852"/>
    <lineage>
        <taxon>Eukaryota</taxon>
        <taxon>Fungi</taxon>
        <taxon>Dikarya</taxon>
        <taxon>Basidiomycota</taxon>
        <taxon>Agaricomycotina</taxon>
        <taxon>Agaricomycetes</taxon>
        <taxon>Sebacinales</taxon>
        <taxon>Serendipitaceae</taxon>
        <taxon>Serendipita</taxon>
    </lineage>
</organism>
<proteinExistence type="predicted"/>
<evidence type="ECO:0000313" key="3">
    <source>
        <dbReference type="Proteomes" id="UP000054097"/>
    </source>
</evidence>
<dbReference type="InterPro" id="IPR031818">
    <property type="entry name" value="Hri1"/>
</dbReference>
<dbReference type="OrthoDB" id="4045395at2759"/>
<dbReference type="EMBL" id="KN824308">
    <property type="protein sequence ID" value="KIM26134.1"/>
    <property type="molecule type" value="Genomic_DNA"/>
</dbReference>
<dbReference type="Gene3D" id="2.40.128.320">
    <property type="entry name" value="Protein HRI1, N-terminal domain"/>
    <property type="match status" value="1"/>
</dbReference>
<protein>
    <recommendedName>
        <fullName evidence="4">Protein HRI1</fullName>
    </recommendedName>
</protein>
<sequence>MSSLSKRISIAWENDPPFEDTDTLVIVGHTYYVDVRVKRDTGELDWAMAGVKEWVHKGSDPPKARFTPILTSRPPFPGQTETGDEGTFSSLPNGDTLEVGTMYDPEDGKLKAYKEIWRDLPTSGTAFILEAIDDGATEEESPRVEKAWVAQMGGYQLMVAKLGDTTYAARVAFKDGDQSWRTLHTVGKIEKTNLVHPVNPPDSLWKAGETIESAGRRWLVKECFTVE</sequence>
<gene>
    <name evidence="2" type="ORF">M408DRAFT_17008</name>
</gene>
<dbReference type="STRING" id="933852.A0A0C3B1T4"/>
<dbReference type="HOGENOM" id="CLU_060351_0_0_1"/>
<evidence type="ECO:0000313" key="2">
    <source>
        <dbReference type="EMBL" id="KIM26134.1"/>
    </source>
</evidence>
<accession>A0A0C3B1T4</accession>
<feature type="region of interest" description="Disordered" evidence="1">
    <location>
        <begin position="66"/>
        <end position="99"/>
    </location>
</feature>
<dbReference type="Proteomes" id="UP000054097">
    <property type="component" value="Unassembled WGS sequence"/>
</dbReference>
<dbReference type="Pfam" id="PF16815">
    <property type="entry name" value="HRI1"/>
    <property type="match status" value="1"/>
</dbReference>
<reference evidence="3" key="2">
    <citation type="submission" date="2015-01" db="EMBL/GenBank/DDBJ databases">
        <title>Evolutionary Origins and Diversification of the Mycorrhizal Mutualists.</title>
        <authorList>
            <consortium name="DOE Joint Genome Institute"/>
            <consortium name="Mycorrhizal Genomics Consortium"/>
            <person name="Kohler A."/>
            <person name="Kuo A."/>
            <person name="Nagy L.G."/>
            <person name="Floudas D."/>
            <person name="Copeland A."/>
            <person name="Barry K.W."/>
            <person name="Cichocki N."/>
            <person name="Veneault-Fourrey C."/>
            <person name="LaButti K."/>
            <person name="Lindquist E.A."/>
            <person name="Lipzen A."/>
            <person name="Lundell T."/>
            <person name="Morin E."/>
            <person name="Murat C."/>
            <person name="Riley R."/>
            <person name="Ohm R."/>
            <person name="Sun H."/>
            <person name="Tunlid A."/>
            <person name="Henrissat B."/>
            <person name="Grigoriev I.V."/>
            <person name="Hibbett D.S."/>
            <person name="Martin F."/>
        </authorList>
    </citation>
    <scope>NUCLEOTIDE SEQUENCE [LARGE SCALE GENOMIC DNA]</scope>
    <source>
        <strain evidence="3">MAFF 305830</strain>
    </source>
</reference>
<name>A0A0C3B1T4_SERVB</name>
<reference evidence="2 3" key="1">
    <citation type="submission" date="2014-04" db="EMBL/GenBank/DDBJ databases">
        <authorList>
            <consortium name="DOE Joint Genome Institute"/>
            <person name="Kuo A."/>
            <person name="Zuccaro A."/>
            <person name="Kohler A."/>
            <person name="Nagy L.G."/>
            <person name="Floudas D."/>
            <person name="Copeland A."/>
            <person name="Barry K.W."/>
            <person name="Cichocki N."/>
            <person name="Veneault-Fourrey C."/>
            <person name="LaButti K."/>
            <person name="Lindquist E.A."/>
            <person name="Lipzen A."/>
            <person name="Lundell T."/>
            <person name="Morin E."/>
            <person name="Murat C."/>
            <person name="Sun H."/>
            <person name="Tunlid A."/>
            <person name="Henrissat B."/>
            <person name="Grigoriev I.V."/>
            <person name="Hibbett D.S."/>
            <person name="Martin F."/>
            <person name="Nordberg H.P."/>
            <person name="Cantor M.N."/>
            <person name="Hua S.X."/>
        </authorList>
    </citation>
    <scope>NUCLEOTIDE SEQUENCE [LARGE SCALE GENOMIC DNA]</scope>
    <source>
        <strain evidence="2 3">MAFF 305830</strain>
    </source>
</reference>
<evidence type="ECO:0000256" key="1">
    <source>
        <dbReference type="SAM" id="MobiDB-lite"/>
    </source>
</evidence>
<keyword evidence="3" id="KW-1185">Reference proteome</keyword>
<evidence type="ECO:0008006" key="4">
    <source>
        <dbReference type="Google" id="ProtNLM"/>
    </source>
</evidence>
<dbReference type="AlphaFoldDB" id="A0A0C3B1T4"/>
<dbReference type="InterPro" id="IPR043047">
    <property type="entry name" value="Hri1_N_sf"/>
</dbReference>